<gene>
    <name evidence="3" type="ORF">JW984_11105</name>
</gene>
<dbReference type="SUPFAM" id="SSF48239">
    <property type="entry name" value="Terpenoid cyclases/Protein prenyltransferases"/>
    <property type="match status" value="1"/>
</dbReference>
<dbReference type="InterPro" id="IPR011626">
    <property type="entry name" value="Alpha-macroglobulin_TED"/>
</dbReference>
<proteinExistence type="predicted"/>
<dbReference type="Gene3D" id="1.50.10.20">
    <property type="match status" value="2"/>
</dbReference>
<evidence type="ECO:0000313" key="3">
    <source>
        <dbReference type="EMBL" id="MBN1573732.1"/>
    </source>
</evidence>
<evidence type="ECO:0008006" key="5">
    <source>
        <dbReference type="Google" id="ProtNLM"/>
    </source>
</evidence>
<dbReference type="GO" id="GO:0004866">
    <property type="term" value="F:endopeptidase inhibitor activity"/>
    <property type="evidence" value="ECO:0007669"/>
    <property type="project" value="TreeGrafter"/>
</dbReference>
<feature type="domain" description="Alpha-macroglobulin-like TED" evidence="1">
    <location>
        <begin position="1"/>
        <end position="98"/>
    </location>
</feature>
<reference evidence="3" key="1">
    <citation type="journal article" date="2021" name="Environ. Microbiol.">
        <title>Genomic characterization of three novel Desulfobacterota classes expand the metabolic and phylogenetic diversity of the phylum.</title>
        <authorList>
            <person name="Murphy C.L."/>
            <person name="Biggerstaff J."/>
            <person name="Eichhorn A."/>
            <person name="Ewing E."/>
            <person name="Shahan R."/>
            <person name="Soriano D."/>
            <person name="Stewart S."/>
            <person name="VanMol K."/>
            <person name="Walker R."/>
            <person name="Walters P."/>
            <person name="Elshahed M.S."/>
            <person name="Youssef N.H."/>
        </authorList>
    </citation>
    <scope>NUCLEOTIDE SEQUENCE</scope>
    <source>
        <strain evidence="3">Zod_Metabat.24</strain>
    </source>
</reference>
<dbReference type="PANTHER" id="PTHR40094:SF1">
    <property type="entry name" value="UBIQUITIN DOMAIN-CONTAINING PROTEIN"/>
    <property type="match status" value="1"/>
</dbReference>
<evidence type="ECO:0000259" key="2">
    <source>
        <dbReference type="Pfam" id="PF17973"/>
    </source>
</evidence>
<dbReference type="InterPro" id="IPR008930">
    <property type="entry name" value="Terpenoid_cyclase/PrenylTrfase"/>
</dbReference>
<dbReference type="GO" id="GO:0005615">
    <property type="term" value="C:extracellular space"/>
    <property type="evidence" value="ECO:0007669"/>
    <property type="project" value="InterPro"/>
</dbReference>
<dbReference type="Pfam" id="PF17973">
    <property type="entry name" value="bMG10"/>
    <property type="match status" value="1"/>
</dbReference>
<dbReference type="EMBL" id="JAFGIX010000054">
    <property type="protein sequence ID" value="MBN1573732.1"/>
    <property type="molecule type" value="Genomic_DNA"/>
</dbReference>
<protein>
    <recommendedName>
        <fullName evidence="5">Bacterial alpha-2-macroglobulin MG10 domain-containing protein</fullName>
    </recommendedName>
</protein>
<sequence>MARFLPSVMVTSVLNKLDLSYPEIEKDLPKYINSGLMVLYKRQHDDNGWGWYENDETTAYMTAYVLYGLIEAEKILPGTNINIRVDKDVIRRGTASLISQLPQIEKDSEKVYALYVLSHTDRLKLEWLDEMFEKRDKLTAISKAMLLISYENMGVDNKAKTLYDMLMAERIEENGYVHWGYKGEDFYWWQWEADELETTSYALRVMARRDLDNPLIAKAIRWLIVNRTGNYWRSTKASGKIIYAFSDYLSRTEEMNPNYELTLKLNGTDLKKLRVTKKNLLDGFGAITIKDKDIKQGENVIEISKKGPGTLYYSTTFTYYVDRGDIAPDNSGFKVERRYYLLEKVPQDGKLIYLKKPLNGPVRSGDEILVELDVSGDKVCDYLLLEDYFPSGCEVIVDDENYTITGDDFYSGRYIYWYAGREIRDERIAYSLRNFRYEKYTFKYLLRAQIPGMFEVMPAKAYLMYYPTLTGRTGSGELVINESR</sequence>
<dbReference type="Proteomes" id="UP000809273">
    <property type="component" value="Unassembled WGS sequence"/>
</dbReference>
<dbReference type="CDD" id="cd02891">
    <property type="entry name" value="A2M_like"/>
    <property type="match status" value="1"/>
</dbReference>
<dbReference type="Pfam" id="PF07678">
    <property type="entry name" value="TED_complement"/>
    <property type="match status" value="1"/>
</dbReference>
<organism evidence="3 4">
    <name type="scientific">Candidatus Zymogenus saltonus</name>
    <dbReference type="NCBI Taxonomy" id="2844893"/>
    <lineage>
        <taxon>Bacteria</taxon>
        <taxon>Deltaproteobacteria</taxon>
        <taxon>Candidatus Zymogenia</taxon>
        <taxon>Candidatus Zymogeniales</taxon>
        <taxon>Candidatus Zymogenaceae</taxon>
        <taxon>Candidatus Zymogenus</taxon>
    </lineage>
</organism>
<name>A0A9D8KGG5_9DELT</name>
<dbReference type="InterPro" id="IPR051802">
    <property type="entry name" value="YfhM-like"/>
</dbReference>
<dbReference type="InterPro" id="IPR041246">
    <property type="entry name" value="Bact_MG10"/>
</dbReference>
<reference evidence="3" key="2">
    <citation type="submission" date="2021-01" db="EMBL/GenBank/DDBJ databases">
        <authorList>
            <person name="Hahn C.R."/>
            <person name="Youssef N.H."/>
            <person name="Elshahed M."/>
        </authorList>
    </citation>
    <scope>NUCLEOTIDE SEQUENCE</scope>
    <source>
        <strain evidence="3">Zod_Metabat.24</strain>
    </source>
</reference>
<evidence type="ECO:0000259" key="1">
    <source>
        <dbReference type="Pfam" id="PF07678"/>
    </source>
</evidence>
<evidence type="ECO:0000313" key="4">
    <source>
        <dbReference type="Proteomes" id="UP000809273"/>
    </source>
</evidence>
<dbReference type="AlphaFoldDB" id="A0A9D8KGG5"/>
<feature type="domain" description="Bacterial alpha-2-macroglobulin MG10" evidence="2">
    <location>
        <begin position="332"/>
        <end position="467"/>
    </location>
</feature>
<comment type="caution">
    <text evidence="3">The sequence shown here is derived from an EMBL/GenBank/DDBJ whole genome shotgun (WGS) entry which is preliminary data.</text>
</comment>
<dbReference type="PANTHER" id="PTHR40094">
    <property type="entry name" value="ALPHA-2-MACROGLOBULIN HOMOLOG"/>
    <property type="match status" value="1"/>
</dbReference>
<accession>A0A9D8KGG5</accession>